<accession>A0A6M1RIJ5</accession>
<dbReference type="InterPro" id="IPR050397">
    <property type="entry name" value="Env_Response_Regulators"/>
</dbReference>
<dbReference type="GO" id="GO:0003677">
    <property type="term" value="F:DNA binding"/>
    <property type="evidence" value="ECO:0007669"/>
    <property type="project" value="UniProtKB-KW"/>
</dbReference>
<dbReference type="GO" id="GO:0005829">
    <property type="term" value="C:cytosol"/>
    <property type="evidence" value="ECO:0007669"/>
    <property type="project" value="TreeGrafter"/>
</dbReference>
<evidence type="ECO:0000259" key="5">
    <source>
        <dbReference type="PROSITE" id="PS50042"/>
    </source>
</evidence>
<reference evidence="7 8" key="1">
    <citation type="submission" date="2020-02" db="EMBL/GenBank/DDBJ databases">
        <title>Draft genome sequence of Limisphaera ngatamarikiensis NGM72.4T, a thermophilic Verrucomicrobia grouped in subdivision 3.</title>
        <authorList>
            <person name="Carere C.R."/>
            <person name="Steen J."/>
            <person name="Hugenholtz P."/>
            <person name="Stott M.B."/>
        </authorList>
    </citation>
    <scope>NUCLEOTIDE SEQUENCE [LARGE SCALE GENOMIC DNA]</scope>
    <source>
        <strain evidence="7 8">NGM72.4</strain>
    </source>
</reference>
<dbReference type="InterPro" id="IPR000595">
    <property type="entry name" value="cNMP-bd_dom"/>
</dbReference>
<feature type="domain" description="Cyclic nucleotide-binding" evidence="5">
    <location>
        <begin position="22"/>
        <end position="142"/>
    </location>
</feature>
<evidence type="ECO:0000256" key="1">
    <source>
        <dbReference type="ARBA" id="ARBA00023015"/>
    </source>
</evidence>
<keyword evidence="1" id="KW-0805">Transcription regulation</keyword>
<dbReference type="AlphaFoldDB" id="A0A6M1RIJ5"/>
<dbReference type="PROSITE" id="PS51063">
    <property type="entry name" value="HTH_CRP_2"/>
    <property type="match status" value="1"/>
</dbReference>
<keyword evidence="3" id="KW-0804">Transcription</keyword>
<protein>
    <submittedName>
        <fullName evidence="7">Crp/Fnr family transcriptional regulator</fullName>
    </submittedName>
</protein>
<keyword evidence="8" id="KW-1185">Reference proteome</keyword>
<dbReference type="SUPFAM" id="SSF51206">
    <property type="entry name" value="cAMP-binding domain-like"/>
    <property type="match status" value="1"/>
</dbReference>
<dbReference type="EMBL" id="JAAKYA010000053">
    <property type="protein sequence ID" value="NGO39526.1"/>
    <property type="molecule type" value="Genomic_DNA"/>
</dbReference>
<organism evidence="7 8">
    <name type="scientific">Limisphaera ngatamarikiensis</name>
    <dbReference type="NCBI Taxonomy" id="1324935"/>
    <lineage>
        <taxon>Bacteria</taxon>
        <taxon>Pseudomonadati</taxon>
        <taxon>Verrucomicrobiota</taxon>
        <taxon>Verrucomicrobiia</taxon>
        <taxon>Limisphaerales</taxon>
        <taxon>Limisphaeraceae</taxon>
        <taxon>Limisphaera</taxon>
    </lineage>
</organism>
<dbReference type="InterPro" id="IPR014710">
    <property type="entry name" value="RmlC-like_jellyroll"/>
</dbReference>
<evidence type="ECO:0000313" key="7">
    <source>
        <dbReference type="EMBL" id="NGO39526.1"/>
    </source>
</evidence>
<dbReference type="RefSeq" id="WP_165107588.1">
    <property type="nucleotide sequence ID" value="NZ_JAAKYA010000053.1"/>
</dbReference>
<sequence length="257" mass="28165">MSEPWQDLKQAAIVATLRMTRLFGGLPPEDLDAVAAITTAVPLEKGQYLFRQGEPARGFYIVQRGAICVHRITPAGKEQVICVFRPGETFAEAALVSPGGYPADARAVEPAQVLRVDKDGFLHLVGRRPELALRMLASMSLHLRTLVGQLEDLGLKDVETRLANWLLRRCPANTKEPVTIQLDVTKRVLAAELGTVSETLSRTLARFREQGLAIAKGRTITVPSPERLRQLLRARLGEPVEPPQAPTPSTCPARTGR</sequence>
<evidence type="ECO:0000256" key="3">
    <source>
        <dbReference type="ARBA" id="ARBA00023163"/>
    </source>
</evidence>
<dbReference type="Pfam" id="PF00027">
    <property type="entry name" value="cNMP_binding"/>
    <property type="match status" value="1"/>
</dbReference>
<keyword evidence="2" id="KW-0238">DNA-binding</keyword>
<evidence type="ECO:0000313" key="8">
    <source>
        <dbReference type="Proteomes" id="UP000477311"/>
    </source>
</evidence>
<evidence type="ECO:0000256" key="2">
    <source>
        <dbReference type="ARBA" id="ARBA00023125"/>
    </source>
</evidence>
<dbReference type="PANTHER" id="PTHR24567:SF74">
    <property type="entry name" value="HTH-TYPE TRANSCRIPTIONAL REGULATOR ARCR"/>
    <property type="match status" value="1"/>
</dbReference>
<feature type="compositionally biased region" description="Polar residues" evidence="4">
    <location>
        <begin position="247"/>
        <end position="257"/>
    </location>
</feature>
<name>A0A6M1RIJ5_9BACT</name>
<dbReference type="Gene3D" id="1.10.10.10">
    <property type="entry name" value="Winged helix-like DNA-binding domain superfamily/Winged helix DNA-binding domain"/>
    <property type="match status" value="1"/>
</dbReference>
<gene>
    <name evidence="7" type="ORF">G4L39_08975</name>
</gene>
<dbReference type="CDD" id="cd00038">
    <property type="entry name" value="CAP_ED"/>
    <property type="match status" value="1"/>
</dbReference>
<proteinExistence type="predicted"/>
<dbReference type="SMART" id="SM00419">
    <property type="entry name" value="HTH_CRP"/>
    <property type="match status" value="1"/>
</dbReference>
<comment type="caution">
    <text evidence="7">The sequence shown here is derived from an EMBL/GenBank/DDBJ whole genome shotgun (WGS) entry which is preliminary data.</text>
</comment>
<dbReference type="Gene3D" id="2.60.120.10">
    <property type="entry name" value="Jelly Rolls"/>
    <property type="match status" value="1"/>
</dbReference>
<dbReference type="InterPro" id="IPR012318">
    <property type="entry name" value="HTH_CRP"/>
</dbReference>
<feature type="domain" description="HTH crp-type" evidence="6">
    <location>
        <begin position="156"/>
        <end position="226"/>
    </location>
</feature>
<dbReference type="InterPro" id="IPR036390">
    <property type="entry name" value="WH_DNA-bd_sf"/>
</dbReference>
<dbReference type="PANTHER" id="PTHR24567">
    <property type="entry name" value="CRP FAMILY TRANSCRIPTIONAL REGULATORY PROTEIN"/>
    <property type="match status" value="1"/>
</dbReference>
<dbReference type="PROSITE" id="PS50042">
    <property type="entry name" value="CNMP_BINDING_3"/>
    <property type="match status" value="1"/>
</dbReference>
<evidence type="ECO:0000256" key="4">
    <source>
        <dbReference type="SAM" id="MobiDB-lite"/>
    </source>
</evidence>
<dbReference type="SMART" id="SM00100">
    <property type="entry name" value="cNMP"/>
    <property type="match status" value="1"/>
</dbReference>
<dbReference type="GO" id="GO:0003700">
    <property type="term" value="F:DNA-binding transcription factor activity"/>
    <property type="evidence" value="ECO:0007669"/>
    <property type="project" value="TreeGrafter"/>
</dbReference>
<dbReference type="Proteomes" id="UP000477311">
    <property type="component" value="Unassembled WGS sequence"/>
</dbReference>
<dbReference type="SUPFAM" id="SSF46785">
    <property type="entry name" value="Winged helix' DNA-binding domain"/>
    <property type="match status" value="1"/>
</dbReference>
<feature type="region of interest" description="Disordered" evidence="4">
    <location>
        <begin position="237"/>
        <end position="257"/>
    </location>
</feature>
<dbReference type="InterPro" id="IPR036388">
    <property type="entry name" value="WH-like_DNA-bd_sf"/>
</dbReference>
<dbReference type="Pfam" id="PF13545">
    <property type="entry name" value="HTH_Crp_2"/>
    <property type="match status" value="1"/>
</dbReference>
<dbReference type="InterPro" id="IPR018490">
    <property type="entry name" value="cNMP-bd_dom_sf"/>
</dbReference>
<evidence type="ECO:0000259" key="6">
    <source>
        <dbReference type="PROSITE" id="PS51063"/>
    </source>
</evidence>